<keyword evidence="8" id="KW-1185">Reference proteome</keyword>
<evidence type="ECO:0000256" key="5">
    <source>
        <dbReference type="SAM" id="SignalP"/>
    </source>
</evidence>
<reference evidence="8" key="1">
    <citation type="submission" date="2016-10" db="EMBL/GenBank/DDBJ databases">
        <authorList>
            <person name="Varghese N."/>
            <person name="Submissions S."/>
        </authorList>
    </citation>
    <scope>NUCLEOTIDE SEQUENCE [LARGE SCALE GENOMIC DNA]</scope>
    <source>
        <strain evidence="8">Gh-67</strain>
    </source>
</reference>
<evidence type="ECO:0000313" key="7">
    <source>
        <dbReference type="EMBL" id="SDI23528.1"/>
    </source>
</evidence>
<dbReference type="AlphaFoldDB" id="A0A1G8IWY2"/>
<dbReference type="RefSeq" id="WP_091174063.1">
    <property type="nucleotide sequence ID" value="NZ_FNCG01000017.1"/>
</dbReference>
<dbReference type="GO" id="GO:0017004">
    <property type="term" value="P:cytochrome complex assembly"/>
    <property type="evidence" value="ECO:0007669"/>
    <property type="project" value="UniProtKB-KW"/>
</dbReference>
<dbReference type="Gene3D" id="3.40.30.10">
    <property type="entry name" value="Glutaredoxin"/>
    <property type="match status" value="1"/>
</dbReference>
<name>A0A1G8IWY2_9SPHI</name>
<dbReference type="GO" id="GO:0030313">
    <property type="term" value="C:cell envelope"/>
    <property type="evidence" value="ECO:0007669"/>
    <property type="project" value="UniProtKB-SubCell"/>
</dbReference>
<keyword evidence="4" id="KW-0676">Redox-active center</keyword>
<evidence type="ECO:0000259" key="6">
    <source>
        <dbReference type="PROSITE" id="PS51352"/>
    </source>
</evidence>
<feature type="signal peptide" evidence="5">
    <location>
        <begin position="1"/>
        <end position="18"/>
    </location>
</feature>
<dbReference type="PANTHER" id="PTHR42852">
    <property type="entry name" value="THIOL:DISULFIDE INTERCHANGE PROTEIN DSBE"/>
    <property type="match status" value="1"/>
</dbReference>
<dbReference type="SUPFAM" id="SSF52833">
    <property type="entry name" value="Thioredoxin-like"/>
    <property type="match status" value="1"/>
</dbReference>
<feature type="domain" description="Thioredoxin" evidence="6">
    <location>
        <begin position="355"/>
        <end position="501"/>
    </location>
</feature>
<dbReference type="EMBL" id="FNCG01000017">
    <property type="protein sequence ID" value="SDI23528.1"/>
    <property type="molecule type" value="Genomic_DNA"/>
</dbReference>
<sequence length="501" mass="57140">MKNLTCIILLLLVATANAQIKKKPVKAVAENKPLIVSTPKATAVIKGNVKNFTDKYWEMAVTGDLTNYSLTIPVDKDGNFNTAINIDGDTEDIYLYLNDDAITVCAQRNDTLVLSWDNKDFKNTFRITSPFQHTNERLQTMMLMYNLYRKESMDLGQSLYDNKLTDSAKFEKINKLYNKVMMTAAVHLDYPESQKLITDVYYQYVGFLNSHHLLSKYELHINDTSATGKALNQQFPAGAYHAQSEFSFKNSNSYKEFIFNYVRFYKGLNNTTIIGSDWDKKLTPFTPAWDEYYLGLANLHLIEFRDWFITKAIEMDFGYYSFDDAENIYKDFKTKVKTPRYADTLAQFYATVRQLKPGNLAPEFSLKNDKGEVVSLKSFRGKVVYIDFWGVGCGPCVYEIKNTTAALHERYKDKNVVFLNICVDSDEKAWKSSLASLNISGVNLIAEGWTRNPVCQKYNVTGIPHYITIGTDGKIVNNNSERPSSGYTLTAELDKALKQAH</sequence>
<dbReference type="PROSITE" id="PS51352">
    <property type="entry name" value="THIOREDOXIN_2"/>
    <property type="match status" value="1"/>
</dbReference>
<evidence type="ECO:0000256" key="2">
    <source>
        <dbReference type="ARBA" id="ARBA00022748"/>
    </source>
</evidence>
<evidence type="ECO:0000313" key="8">
    <source>
        <dbReference type="Proteomes" id="UP000199705"/>
    </source>
</evidence>
<keyword evidence="5" id="KW-0732">Signal</keyword>
<dbReference type="InterPro" id="IPR036249">
    <property type="entry name" value="Thioredoxin-like_sf"/>
</dbReference>
<keyword evidence="2" id="KW-0201">Cytochrome c-type biogenesis</keyword>
<dbReference type="CDD" id="cd02966">
    <property type="entry name" value="TlpA_like_family"/>
    <property type="match status" value="1"/>
</dbReference>
<protein>
    <submittedName>
        <fullName evidence="7">Redoxin</fullName>
    </submittedName>
</protein>
<dbReference type="InterPro" id="IPR013740">
    <property type="entry name" value="Redoxin"/>
</dbReference>
<dbReference type="STRING" id="551996.SAMN05192573_117139"/>
<gene>
    <name evidence="7" type="ORF">SAMN05192573_117139</name>
</gene>
<dbReference type="Proteomes" id="UP000199705">
    <property type="component" value="Unassembled WGS sequence"/>
</dbReference>
<accession>A0A1G8IWY2</accession>
<comment type="subcellular location">
    <subcellularLocation>
        <location evidence="1">Cell envelope</location>
    </subcellularLocation>
</comment>
<dbReference type="GO" id="GO:0016491">
    <property type="term" value="F:oxidoreductase activity"/>
    <property type="evidence" value="ECO:0007669"/>
    <property type="project" value="InterPro"/>
</dbReference>
<proteinExistence type="predicted"/>
<organism evidence="7 8">
    <name type="scientific">Mucilaginibacter gossypii</name>
    <dbReference type="NCBI Taxonomy" id="551996"/>
    <lineage>
        <taxon>Bacteria</taxon>
        <taxon>Pseudomonadati</taxon>
        <taxon>Bacteroidota</taxon>
        <taxon>Sphingobacteriia</taxon>
        <taxon>Sphingobacteriales</taxon>
        <taxon>Sphingobacteriaceae</taxon>
        <taxon>Mucilaginibacter</taxon>
    </lineage>
</organism>
<evidence type="ECO:0000256" key="1">
    <source>
        <dbReference type="ARBA" id="ARBA00004196"/>
    </source>
</evidence>
<feature type="chain" id="PRO_5011483971" evidence="5">
    <location>
        <begin position="19"/>
        <end position="501"/>
    </location>
</feature>
<evidence type="ECO:0000256" key="3">
    <source>
        <dbReference type="ARBA" id="ARBA00023157"/>
    </source>
</evidence>
<dbReference type="InterPro" id="IPR013766">
    <property type="entry name" value="Thioredoxin_domain"/>
</dbReference>
<evidence type="ECO:0000256" key="4">
    <source>
        <dbReference type="ARBA" id="ARBA00023284"/>
    </source>
</evidence>
<dbReference type="Pfam" id="PF08534">
    <property type="entry name" value="Redoxin"/>
    <property type="match status" value="1"/>
</dbReference>
<dbReference type="InterPro" id="IPR050553">
    <property type="entry name" value="Thioredoxin_ResA/DsbE_sf"/>
</dbReference>
<dbReference type="PANTHER" id="PTHR42852:SF6">
    <property type="entry name" value="THIOL:DISULFIDE INTERCHANGE PROTEIN DSBE"/>
    <property type="match status" value="1"/>
</dbReference>
<keyword evidence="3" id="KW-1015">Disulfide bond</keyword>